<dbReference type="VEuPathDB" id="FungiDB:PPTG_05349"/>
<dbReference type="EMBL" id="KI682537">
    <property type="protein sequence ID" value="ETL81236.1"/>
    <property type="molecule type" value="Genomic_DNA"/>
</dbReference>
<name>W2K7R4_PHYNI</name>
<reference evidence="1" key="1">
    <citation type="submission" date="2013-11" db="EMBL/GenBank/DDBJ databases">
        <title>The Genome Sequence of Phytophthora parasitica CHvinca01.</title>
        <authorList>
            <consortium name="The Broad Institute Genomics Platform"/>
            <person name="Russ C."/>
            <person name="Tyler B."/>
            <person name="Panabieres F."/>
            <person name="Shan W."/>
            <person name="Tripathy S."/>
            <person name="Grunwald N."/>
            <person name="Machado M."/>
            <person name="Johnson C.S."/>
            <person name="Arredondo F."/>
            <person name="Hong C."/>
            <person name="Coffey M."/>
            <person name="Young S.K."/>
            <person name="Zeng Q."/>
            <person name="Gargeya S."/>
            <person name="Fitzgerald M."/>
            <person name="Abouelleil A."/>
            <person name="Alvarado L."/>
            <person name="Chapman S.B."/>
            <person name="Gainer-Dewar J."/>
            <person name="Goldberg J."/>
            <person name="Griggs A."/>
            <person name="Gujja S."/>
            <person name="Hansen M."/>
            <person name="Howarth C."/>
            <person name="Imamovic A."/>
            <person name="Ireland A."/>
            <person name="Larimer J."/>
            <person name="McCowan C."/>
            <person name="Murphy C."/>
            <person name="Pearson M."/>
            <person name="Poon T.W."/>
            <person name="Priest M."/>
            <person name="Roberts A."/>
            <person name="Saif S."/>
            <person name="Shea T."/>
            <person name="Sykes S."/>
            <person name="Wortman J."/>
            <person name="Nusbaum C."/>
            <person name="Birren B."/>
        </authorList>
    </citation>
    <scope>NUCLEOTIDE SEQUENCE [LARGE SCALE GENOMIC DNA]</scope>
    <source>
        <strain evidence="1">CHvinca01</strain>
    </source>
</reference>
<dbReference type="AlphaFoldDB" id="W2K7R4"/>
<sequence>MQTTSSSASSTDPPAYFVMEEDLKPWELHSLDGAEGPETLDTMKSFFARYRAICGKATNVAYTHDALQRVVLFHPTLERRATRRPEHVCQLAQREWRICYVHLVEGCANCSETRDRPTPTEWEHQLELWPLSEVERQAIGRYDGRCLG</sequence>
<protein>
    <submittedName>
        <fullName evidence="1">Uncharacterized protein</fullName>
    </submittedName>
</protein>
<proteinExistence type="predicted"/>
<organism evidence="1">
    <name type="scientific">Phytophthora nicotianae</name>
    <name type="common">Potato buckeye rot agent</name>
    <name type="synonym">Phytophthora parasitica</name>
    <dbReference type="NCBI Taxonomy" id="4792"/>
    <lineage>
        <taxon>Eukaryota</taxon>
        <taxon>Sar</taxon>
        <taxon>Stramenopiles</taxon>
        <taxon>Oomycota</taxon>
        <taxon>Peronosporomycetes</taxon>
        <taxon>Peronosporales</taxon>
        <taxon>Peronosporaceae</taxon>
        <taxon>Phytophthora</taxon>
    </lineage>
</organism>
<evidence type="ECO:0000313" key="1">
    <source>
        <dbReference type="EMBL" id="ETL81236.1"/>
    </source>
</evidence>
<accession>W2K7R4</accession>
<gene>
    <name evidence="1" type="ORF">L917_18398</name>
</gene>
<dbReference type="OrthoDB" id="129296at2759"/>
<dbReference type="Proteomes" id="UP000054423">
    <property type="component" value="Unassembled WGS sequence"/>
</dbReference>